<dbReference type="InterPro" id="IPR002347">
    <property type="entry name" value="SDR_fam"/>
</dbReference>
<proteinExistence type="inferred from homology"/>
<dbReference type="SUPFAM" id="SSF51735">
    <property type="entry name" value="NAD(P)-binding Rossmann-fold domains"/>
    <property type="match status" value="1"/>
</dbReference>
<keyword evidence="3" id="KW-0560">Oxidoreductase</keyword>
<reference evidence="4" key="2">
    <citation type="journal article" date="2014" name="PLoS Genet.">
        <title>Signature gene expression reveals novel clues to the molecular mechanisms of dimorphic transition in Penicillium marneffei.</title>
        <authorList>
            <person name="Yang E."/>
            <person name="Wang G."/>
            <person name="Cai J."/>
            <person name="Woo P.C."/>
            <person name="Lau S.K."/>
            <person name="Yuen K.-Y."/>
            <person name="Chow W.-N."/>
            <person name="Lin X."/>
        </authorList>
    </citation>
    <scope>NUCLEOTIDE SEQUENCE</scope>
    <source>
        <strain evidence="4">PM1</strain>
    </source>
</reference>
<protein>
    <submittedName>
        <fullName evidence="4">Putative oxidoreductase</fullName>
    </submittedName>
</protein>
<accession>A0A093UQ35</accession>
<sequence length="353" mass="38447">MVSTLSAMFPPSPSFTEKDLPSLVGEVFIITGAASGVGFELAKILYVAGGTIYVAARSATRCEGAIEKIKDQTRGKKAEGVLKPMILDLADLRTIKRAVEDFQRQETRLDVLVNNAGVMNTPVGSKGTQVRYALSSKVSVTMTTDETVLQGHDLEMATNCVGPYLLTRLLEPILIQTAASSPRFSVRVVFVVALMQLFSPATAMEFYSNGTPKVLPGDGYMKSQPGDNYMQTKIGGTWLAAEFANRLGSKEILSVSVHPGLMRTELQRNMTVTARVSMKLLFRGPVYGAYSELFAAFSPKLTAENNGGYVLAWGRIAELPKYITDGLKSKSEGGTGGAKMFMNYCERETRRYQ</sequence>
<dbReference type="HOGENOM" id="CLU_010194_44_6_1"/>
<evidence type="ECO:0000256" key="2">
    <source>
        <dbReference type="ARBA" id="ARBA00022857"/>
    </source>
</evidence>
<keyword evidence="2" id="KW-0521">NADP</keyword>
<dbReference type="InterPro" id="IPR036291">
    <property type="entry name" value="NAD(P)-bd_dom_sf"/>
</dbReference>
<evidence type="ECO:0000256" key="3">
    <source>
        <dbReference type="ARBA" id="ARBA00023002"/>
    </source>
</evidence>
<evidence type="ECO:0000313" key="4">
    <source>
        <dbReference type="EMBL" id="KFX42397.1"/>
    </source>
</evidence>
<dbReference type="PANTHER" id="PTHR24320">
    <property type="entry name" value="RETINOL DEHYDROGENASE"/>
    <property type="match status" value="1"/>
</dbReference>
<dbReference type="PRINTS" id="PR00081">
    <property type="entry name" value="GDHRDH"/>
</dbReference>
<comment type="similarity">
    <text evidence="1">Belongs to the short-chain dehydrogenases/reductases (SDR) family.</text>
</comment>
<gene>
    <name evidence="4" type="ORF">GQ26_0450450</name>
</gene>
<dbReference type="Pfam" id="PF00106">
    <property type="entry name" value="adh_short"/>
    <property type="match status" value="1"/>
</dbReference>
<name>A0A093UQ35_TALMA</name>
<evidence type="ECO:0000256" key="1">
    <source>
        <dbReference type="ARBA" id="ARBA00006484"/>
    </source>
</evidence>
<organism evidence="4">
    <name type="scientific">Talaromyces marneffei PM1</name>
    <dbReference type="NCBI Taxonomy" id="1077442"/>
    <lineage>
        <taxon>Eukaryota</taxon>
        <taxon>Fungi</taxon>
        <taxon>Dikarya</taxon>
        <taxon>Ascomycota</taxon>
        <taxon>Pezizomycotina</taxon>
        <taxon>Eurotiomycetes</taxon>
        <taxon>Eurotiomycetidae</taxon>
        <taxon>Eurotiales</taxon>
        <taxon>Trichocomaceae</taxon>
        <taxon>Talaromyces</taxon>
        <taxon>Talaromyces sect. Talaromyces</taxon>
    </lineage>
</organism>
<reference key="1">
    <citation type="journal article" date="2014" name="PLoS Genet.">
        <title>Signature Gene Expression Reveals Novel Clues to the Molecular Mechanisms of Dimorphic Transition in Penicillium marneffei.</title>
        <authorList>
            <person name="Yang E."/>
            <person name="Wang G."/>
            <person name="Cai J."/>
            <person name="Woo P.C."/>
            <person name="Lau S.K."/>
            <person name="Yuen K.-Y."/>
            <person name="Chow W.-N."/>
            <person name="Lin X."/>
        </authorList>
    </citation>
    <scope>NUCLEOTIDE SEQUENCE [LARGE SCALE GENOMIC DNA]</scope>
    <source>
        <strain>PM1</strain>
    </source>
</reference>
<comment type="caution">
    <text evidence="4">The sequence shown here is derived from an EMBL/GenBank/DDBJ whole genome shotgun (WGS) entry which is preliminary data.</text>
</comment>
<dbReference type="AlphaFoldDB" id="A0A093UQ35"/>
<dbReference type="PANTHER" id="PTHR24320:SF236">
    <property type="entry name" value="SHORT-CHAIN DEHYDROGENASE-RELATED"/>
    <property type="match status" value="1"/>
</dbReference>
<dbReference type="EMBL" id="JPOX01000045">
    <property type="protein sequence ID" value="KFX42397.1"/>
    <property type="molecule type" value="Genomic_DNA"/>
</dbReference>
<dbReference type="Gene3D" id="3.40.50.720">
    <property type="entry name" value="NAD(P)-binding Rossmann-like Domain"/>
    <property type="match status" value="1"/>
</dbReference>
<dbReference type="eggNOG" id="KOG1208">
    <property type="taxonomic scope" value="Eukaryota"/>
</dbReference>
<dbReference type="GO" id="GO:0016491">
    <property type="term" value="F:oxidoreductase activity"/>
    <property type="evidence" value="ECO:0007669"/>
    <property type="project" value="UniProtKB-KW"/>
</dbReference>
<dbReference type="EMBL" id="JPOX01000045">
    <property type="protein sequence ID" value="KFX42398.1"/>
    <property type="molecule type" value="Genomic_DNA"/>
</dbReference>